<dbReference type="AlphaFoldDB" id="X1HJS9"/>
<proteinExistence type="predicted"/>
<feature type="non-terminal residue" evidence="1">
    <location>
        <position position="1"/>
    </location>
</feature>
<gene>
    <name evidence="1" type="ORF">S03H2_14731</name>
</gene>
<evidence type="ECO:0000313" key="1">
    <source>
        <dbReference type="EMBL" id="GAH45548.1"/>
    </source>
</evidence>
<sequence length="206" mass="23476">TLAWIMYADDNEGKLVKAWVVGLPSTIDPWVEPHGASWVYVVGSNDTELRKMAAMEKGLLFPYVKNAKLYKCPTGERGETVTYHIMISMGGTVHDDVDKSKINKNKEQIRRPSDKFVFVDEGVAPPHSPWAQHPTHRTWWDQPTNRHGNGTNFSFADGHSEYYKWRNKATIELANGPGSGWVNRSAEDSAEDYDWLVRGLFGRLYY</sequence>
<protein>
    <submittedName>
        <fullName evidence="1">Uncharacterized protein</fullName>
    </submittedName>
</protein>
<comment type="caution">
    <text evidence="1">The sequence shown here is derived from an EMBL/GenBank/DDBJ whole genome shotgun (WGS) entry which is preliminary data.</text>
</comment>
<dbReference type="EMBL" id="BARU01007479">
    <property type="protein sequence ID" value="GAH45548.1"/>
    <property type="molecule type" value="Genomic_DNA"/>
</dbReference>
<organism evidence="1">
    <name type="scientific">marine sediment metagenome</name>
    <dbReference type="NCBI Taxonomy" id="412755"/>
    <lineage>
        <taxon>unclassified sequences</taxon>
        <taxon>metagenomes</taxon>
        <taxon>ecological metagenomes</taxon>
    </lineage>
</organism>
<name>X1HJS9_9ZZZZ</name>
<reference evidence="1" key="1">
    <citation type="journal article" date="2014" name="Front. Microbiol.">
        <title>High frequency of phylogenetically diverse reductive dehalogenase-homologous genes in deep subseafloor sedimentary metagenomes.</title>
        <authorList>
            <person name="Kawai M."/>
            <person name="Futagami T."/>
            <person name="Toyoda A."/>
            <person name="Takaki Y."/>
            <person name="Nishi S."/>
            <person name="Hori S."/>
            <person name="Arai W."/>
            <person name="Tsubouchi T."/>
            <person name="Morono Y."/>
            <person name="Uchiyama I."/>
            <person name="Ito T."/>
            <person name="Fujiyama A."/>
            <person name="Inagaki F."/>
            <person name="Takami H."/>
        </authorList>
    </citation>
    <scope>NUCLEOTIDE SEQUENCE</scope>
    <source>
        <strain evidence="1">Expedition CK06-06</strain>
    </source>
</reference>
<accession>X1HJS9</accession>